<dbReference type="EMBL" id="JAKTTI010000005">
    <property type="protein sequence ID" value="MCH1624842.1"/>
    <property type="molecule type" value="Genomic_DNA"/>
</dbReference>
<dbReference type="RefSeq" id="WP_240253576.1">
    <property type="nucleotide sequence ID" value="NZ_JAKTTI010000005.1"/>
</dbReference>
<dbReference type="SUPFAM" id="SSF89360">
    <property type="entry name" value="HesB-like domain"/>
    <property type="match status" value="1"/>
</dbReference>
<name>A0AAW5DW18_9BACI</name>
<gene>
    <name evidence="2" type="ORF">MJG50_05845</name>
</gene>
<dbReference type="InterPro" id="IPR035903">
    <property type="entry name" value="HesB-like_dom_sf"/>
</dbReference>
<dbReference type="InterPro" id="IPR000361">
    <property type="entry name" value="ATAP_core_dom"/>
</dbReference>
<evidence type="ECO:0000313" key="3">
    <source>
        <dbReference type="Proteomes" id="UP001431131"/>
    </source>
</evidence>
<protein>
    <submittedName>
        <fullName evidence="2">Iron-sulfur cluster biosynthesis family protein</fullName>
    </submittedName>
</protein>
<keyword evidence="3" id="KW-1185">Reference proteome</keyword>
<dbReference type="Pfam" id="PF01521">
    <property type="entry name" value="Fe-S_biosyn"/>
    <property type="match status" value="1"/>
</dbReference>
<evidence type="ECO:0000313" key="2">
    <source>
        <dbReference type="EMBL" id="MCH1624842.1"/>
    </source>
</evidence>
<comment type="caution">
    <text evidence="2">The sequence shown here is derived from an EMBL/GenBank/DDBJ whole genome shotgun (WGS) entry which is preliminary data.</text>
</comment>
<evidence type="ECO:0000259" key="1">
    <source>
        <dbReference type="Pfam" id="PF01521"/>
    </source>
</evidence>
<dbReference type="AlphaFoldDB" id="A0AAW5DW18"/>
<dbReference type="Gene3D" id="2.60.300.12">
    <property type="entry name" value="HesB-like domain"/>
    <property type="match status" value="1"/>
</dbReference>
<dbReference type="Proteomes" id="UP001431131">
    <property type="component" value="Unassembled WGS sequence"/>
</dbReference>
<sequence>MKIQFTGKAVKKLETTYTNKNKLLKLKYETDGCGCVLSGVTALWLIDPIDEDEDDIIIETNYQPILLEKSKMVFMDEEMTIDVVESANCFMLKSPNQILNPRLRLIEVGGTNGSKA</sequence>
<accession>A0AAW5DW18</accession>
<feature type="domain" description="Core" evidence="1">
    <location>
        <begin position="1"/>
        <end position="106"/>
    </location>
</feature>
<reference evidence="2" key="1">
    <citation type="submission" date="2022-02" db="EMBL/GenBank/DDBJ databases">
        <title>Fredinandcohnia quinoae sp. nov. isolated from Chenopodium quinoa seeds.</title>
        <authorList>
            <person name="Saati-Santamaria Z."/>
            <person name="Flores-Felix J.D."/>
            <person name="Igual J.M."/>
            <person name="Velazquez E."/>
            <person name="Garcia-Fraile P."/>
            <person name="Martinez-Molina E."/>
        </authorList>
    </citation>
    <scope>NUCLEOTIDE SEQUENCE</scope>
    <source>
        <strain evidence="2">SECRCQ15</strain>
    </source>
</reference>
<organism evidence="2 3">
    <name type="scientific">Fredinandcohnia quinoae</name>
    <dbReference type="NCBI Taxonomy" id="2918902"/>
    <lineage>
        <taxon>Bacteria</taxon>
        <taxon>Bacillati</taxon>
        <taxon>Bacillota</taxon>
        <taxon>Bacilli</taxon>
        <taxon>Bacillales</taxon>
        <taxon>Bacillaceae</taxon>
        <taxon>Fredinandcohnia</taxon>
    </lineage>
</organism>
<proteinExistence type="predicted"/>